<evidence type="ECO:0000313" key="1">
    <source>
        <dbReference type="EMBL" id="MPN29835.1"/>
    </source>
</evidence>
<dbReference type="AlphaFoldDB" id="A0A645GSW0"/>
<organism evidence="1">
    <name type="scientific">bioreactor metagenome</name>
    <dbReference type="NCBI Taxonomy" id="1076179"/>
    <lineage>
        <taxon>unclassified sequences</taxon>
        <taxon>metagenomes</taxon>
        <taxon>ecological metagenomes</taxon>
    </lineage>
</organism>
<protein>
    <submittedName>
        <fullName evidence="1">Uncharacterized protein</fullName>
    </submittedName>
</protein>
<accession>A0A645GSW0</accession>
<name>A0A645GSW0_9ZZZZ</name>
<sequence length="54" mass="5654">MLPKIKNFTDAQSAFNKKYGLVSDCVVVPAPSGIRCENGKAVLISGNSGDGEVQ</sequence>
<proteinExistence type="predicted"/>
<gene>
    <name evidence="1" type="ORF">SDC9_177288</name>
</gene>
<dbReference type="EMBL" id="VSSQ01080702">
    <property type="protein sequence ID" value="MPN29835.1"/>
    <property type="molecule type" value="Genomic_DNA"/>
</dbReference>
<comment type="caution">
    <text evidence="1">The sequence shown here is derived from an EMBL/GenBank/DDBJ whole genome shotgun (WGS) entry which is preliminary data.</text>
</comment>
<reference evidence="1" key="1">
    <citation type="submission" date="2019-08" db="EMBL/GenBank/DDBJ databases">
        <authorList>
            <person name="Kucharzyk K."/>
            <person name="Murdoch R.W."/>
            <person name="Higgins S."/>
            <person name="Loffler F."/>
        </authorList>
    </citation>
    <scope>NUCLEOTIDE SEQUENCE</scope>
</reference>